<evidence type="ECO:0000313" key="3">
    <source>
        <dbReference type="EMBL" id="SHK65048.1"/>
    </source>
</evidence>
<accession>E7QP72</accession>
<dbReference type="Proteomes" id="UP000184203">
    <property type="component" value="Unassembled WGS sequence"/>
</dbReference>
<keyword evidence="5" id="KW-1185">Reference proteome</keyword>
<feature type="region of interest" description="Disordered" evidence="1">
    <location>
        <begin position="1"/>
        <end position="42"/>
    </location>
</feature>
<reference evidence="2 4" key="1">
    <citation type="journal article" date="2014" name="ISME J.">
        <title>Trehalose/2-sulfotrehalose biosynthesis and glycine-betaine uptake are widely spread mechanisms for osmoadaptation in the Halobacteriales.</title>
        <authorList>
            <person name="Youssef N.H."/>
            <person name="Savage-Ashlock K.N."/>
            <person name="McCully A.L."/>
            <person name="Luedtke B."/>
            <person name="Shaw E.I."/>
            <person name="Hoff W.D."/>
            <person name="Elshahed M.S."/>
        </authorList>
    </citation>
    <scope>NUCLEOTIDE SEQUENCE [LARGE SCALE GENOMIC DNA]</scope>
    <source>
        <strain evidence="2 4">DX253</strain>
    </source>
</reference>
<dbReference type="AlphaFoldDB" id="E7QP72"/>
<dbReference type="EMBL" id="FRAN01000002">
    <property type="protein sequence ID" value="SHK65048.1"/>
    <property type="molecule type" value="Genomic_DNA"/>
</dbReference>
<reference evidence="3" key="3">
    <citation type="submission" date="2016-11" db="EMBL/GenBank/DDBJ databases">
        <authorList>
            <person name="Jaros S."/>
            <person name="Januszkiewicz K."/>
            <person name="Wedrychowicz H."/>
        </authorList>
    </citation>
    <scope>NUCLEOTIDE SEQUENCE [LARGE SCALE GENOMIC DNA]</scope>
    <source>
        <strain evidence="3">DX253</strain>
    </source>
</reference>
<reference evidence="5" key="2">
    <citation type="submission" date="2016-11" db="EMBL/GenBank/DDBJ databases">
        <authorList>
            <person name="Varghese N."/>
            <person name="Submissions S."/>
        </authorList>
    </citation>
    <scope>NUCLEOTIDE SEQUENCE [LARGE SCALE GENOMIC DNA]</scope>
    <source>
        <strain evidence="5">DX253</strain>
    </source>
</reference>
<dbReference type="Proteomes" id="UP000003751">
    <property type="component" value="Unassembled WGS sequence"/>
</dbReference>
<feature type="compositionally biased region" description="Basic and acidic residues" evidence="1">
    <location>
        <begin position="12"/>
        <end position="29"/>
    </location>
</feature>
<dbReference type="STRING" id="797209.GCA_000376445_01705"/>
<dbReference type="EMBL" id="AEMG01000002">
    <property type="protein sequence ID" value="EFW93988.1"/>
    <property type="molecule type" value="Genomic_DNA"/>
</dbReference>
<evidence type="ECO:0000256" key="1">
    <source>
        <dbReference type="SAM" id="MobiDB-lite"/>
    </source>
</evidence>
<protein>
    <submittedName>
        <fullName evidence="2">Uncharacterized protein</fullName>
    </submittedName>
</protein>
<gene>
    <name evidence="3" type="ORF">SAMN05444342_1977</name>
    <name evidence="2" type="ORF">ZOD2009_02555</name>
</gene>
<proteinExistence type="predicted"/>
<name>E7QP72_HALPU</name>
<evidence type="ECO:0000313" key="4">
    <source>
        <dbReference type="Proteomes" id="UP000003751"/>
    </source>
</evidence>
<organism evidence="2 4">
    <name type="scientific">Haladaptatus paucihalophilus DX253</name>
    <dbReference type="NCBI Taxonomy" id="797209"/>
    <lineage>
        <taxon>Archaea</taxon>
        <taxon>Methanobacteriati</taxon>
        <taxon>Methanobacteriota</taxon>
        <taxon>Stenosarchaea group</taxon>
        <taxon>Halobacteria</taxon>
        <taxon>Halobacteriales</taxon>
        <taxon>Haladaptataceae</taxon>
        <taxon>Haladaptatus</taxon>
    </lineage>
</organism>
<evidence type="ECO:0000313" key="5">
    <source>
        <dbReference type="Proteomes" id="UP000184203"/>
    </source>
</evidence>
<sequence length="42" mass="4429">MQGTEESGVKGTSEKESGVKGTSKREGVRGRLGTADGDRFRS</sequence>
<evidence type="ECO:0000313" key="2">
    <source>
        <dbReference type="EMBL" id="EFW93988.1"/>
    </source>
</evidence>